<evidence type="ECO:0000259" key="1">
    <source>
        <dbReference type="Pfam" id="PF10908"/>
    </source>
</evidence>
<protein>
    <submittedName>
        <fullName evidence="2">RHS repeat-associated core domain-containing protein</fullName>
    </submittedName>
</protein>
<organism evidence="2 3">
    <name type="scientific">Pelomonas dachongensis</name>
    <dbReference type="NCBI Taxonomy" id="3299029"/>
    <lineage>
        <taxon>Bacteria</taxon>
        <taxon>Pseudomonadati</taxon>
        <taxon>Pseudomonadota</taxon>
        <taxon>Betaproteobacteria</taxon>
        <taxon>Burkholderiales</taxon>
        <taxon>Sphaerotilaceae</taxon>
        <taxon>Roseateles</taxon>
    </lineage>
</organism>
<evidence type="ECO:0000313" key="3">
    <source>
        <dbReference type="Proteomes" id="UP001606300"/>
    </source>
</evidence>
<comment type="caution">
    <text evidence="2">The sequence shown here is derived from an EMBL/GenBank/DDBJ whole genome shotgun (WGS) entry which is preliminary data.</text>
</comment>
<dbReference type="EMBL" id="JBIGHY010000018">
    <property type="protein sequence ID" value="MFG6417224.1"/>
    <property type="molecule type" value="Genomic_DNA"/>
</dbReference>
<dbReference type="RefSeq" id="WP_394473283.1">
    <property type="nucleotide sequence ID" value="NZ_JBIGHY010000018.1"/>
</dbReference>
<dbReference type="Gene3D" id="2.180.10.10">
    <property type="entry name" value="RHS repeat-associated core"/>
    <property type="match status" value="1"/>
</dbReference>
<gene>
    <name evidence="2" type="ORF">ACG02S_25345</name>
</gene>
<sequence length="249" mass="26110">MARNAQFYASHNDHLGRPEVLTDAGAGVVWRAKNAAFDREIASDSIGGLNVGFPGQYYDVESGLWYNWNRYYDAQIGRYVQSDPIGLAGGINTYAYVGGNPISFVDPKGLDRWAGSTGSLIVASGGTVTLYGNGGTSIIGSYGYTSGVGGSTDPTARNVGPIPSGGYTLNTAEISEGGWVRSLLGDWGTYRAPLHPDAATNTFGRDGFFLHGGSKPGSKGCIDVGQSDVNLFPQLKSIGGVIPVFVGRP</sequence>
<evidence type="ECO:0000313" key="2">
    <source>
        <dbReference type="EMBL" id="MFG6417224.1"/>
    </source>
</evidence>
<dbReference type="PANTHER" id="PTHR32305:SF15">
    <property type="entry name" value="PROTEIN RHSA-RELATED"/>
    <property type="match status" value="1"/>
</dbReference>
<proteinExistence type="predicted"/>
<dbReference type="PRINTS" id="PR00394">
    <property type="entry name" value="RHSPROTEIN"/>
</dbReference>
<accession>A0ABW7EUN7</accession>
<name>A0ABW7EUN7_9BURK</name>
<dbReference type="Proteomes" id="UP001606300">
    <property type="component" value="Unassembled WGS sequence"/>
</dbReference>
<dbReference type="InterPro" id="IPR050708">
    <property type="entry name" value="T6SS_VgrG/RHS"/>
</dbReference>
<dbReference type="PANTHER" id="PTHR32305">
    <property type="match status" value="1"/>
</dbReference>
<reference evidence="2 3" key="1">
    <citation type="submission" date="2024-09" db="EMBL/GenBank/DDBJ databases">
        <title>Novel species of the genus Pelomonas and Roseateles isolated from streams.</title>
        <authorList>
            <person name="Lu H."/>
        </authorList>
    </citation>
    <scope>NUCLEOTIDE SEQUENCE [LARGE SCALE GENOMIC DNA]</scope>
    <source>
        <strain evidence="2 3">DC23W</strain>
    </source>
</reference>
<dbReference type="InterPro" id="IPR021225">
    <property type="entry name" value="Tlde1_dom"/>
</dbReference>
<dbReference type="NCBIfam" id="TIGR03696">
    <property type="entry name" value="Rhs_assc_core"/>
    <property type="match status" value="1"/>
</dbReference>
<keyword evidence="3" id="KW-1185">Reference proteome</keyword>
<feature type="domain" description="Tlde1" evidence="1">
    <location>
        <begin position="156"/>
        <end position="226"/>
    </location>
</feature>
<dbReference type="Pfam" id="PF10908">
    <property type="entry name" value="Tlde1_dom"/>
    <property type="match status" value="1"/>
</dbReference>
<dbReference type="InterPro" id="IPR022385">
    <property type="entry name" value="Rhs_assc_core"/>
</dbReference>